<keyword evidence="3" id="KW-1185">Reference proteome</keyword>
<sequence>MKTNFLKWYMVAFLLVGDFVMFAQPGDDNGDGVGDDGVVENDDSDDTAGFPINSRLIWLAVVGIAFAFHYYKKNKEQKAI</sequence>
<accession>A0A0A2MID1</accession>
<evidence type="ECO:0000313" key="2">
    <source>
        <dbReference type="EMBL" id="KGO92407.1"/>
    </source>
</evidence>
<feature type="transmembrane region" description="Helical" evidence="1">
    <location>
        <begin position="5"/>
        <end position="23"/>
    </location>
</feature>
<comment type="caution">
    <text evidence="2">The sequence shown here is derived from an EMBL/GenBank/DDBJ whole genome shotgun (WGS) entry which is preliminary data.</text>
</comment>
<dbReference type="AlphaFoldDB" id="A0A0A2MID1"/>
<dbReference type="eggNOG" id="ENOG5032GPF">
    <property type="taxonomic scope" value="Bacteria"/>
</dbReference>
<protein>
    <recommendedName>
        <fullName evidence="4">Signal peptidase</fullName>
    </recommendedName>
</protein>
<keyword evidence="1" id="KW-1133">Transmembrane helix</keyword>
<dbReference type="OrthoDB" id="1375790at2"/>
<dbReference type="Proteomes" id="UP000030111">
    <property type="component" value="Unassembled WGS sequence"/>
</dbReference>
<keyword evidence="1" id="KW-0472">Membrane</keyword>
<evidence type="ECO:0000313" key="3">
    <source>
        <dbReference type="Proteomes" id="UP000030111"/>
    </source>
</evidence>
<evidence type="ECO:0008006" key="4">
    <source>
        <dbReference type="Google" id="ProtNLM"/>
    </source>
</evidence>
<proteinExistence type="predicted"/>
<feature type="transmembrane region" description="Helical" evidence="1">
    <location>
        <begin position="52"/>
        <end position="71"/>
    </location>
</feature>
<gene>
    <name evidence="2" type="ORF">Q766_13175</name>
</gene>
<keyword evidence="1" id="KW-0812">Transmembrane</keyword>
<name>A0A0A2MID1_9FLAO</name>
<reference evidence="2 3" key="1">
    <citation type="submission" date="2013-09" db="EMBL/GenBank/DDBJ databases">
        <authorList>
            <person name="Zeng Z."/>
            <person name="Chen C."/>
        </authorList>
    </citation>
    <scope>NUCLEOTIDE SEQUENCE [LARGE SCALE GENOMIC DNA]</scope>
    <source>
        <strain evidence="2 3">WB 4.1-42</strain>
    </source>
</reference>
<dbReference type="RefSeq" id="WP_026990212.1">
    <property type="nucleotide sequence ID" value="NZ_AUGP01000017.1"/>
</dbReference>
<organism evidence="2 3">
    <name type="scientific">Flavobacterium subsaxonicum WB 4.1-42 = DSM 21790</name>
    <dbReference type="NCBI Taxonomy" id="1121898"/>
    <lineage>
        <taxon>Bacteria</taxon>
        <taxon>Pseudomonadati</taxon>
        <taxon>Bacteroidota</taxon>
        <taxon>Flavobacteriia</taxon>
        <taxon>Flavobacteriales</taxon>
        <taxon>Flavobacteriaceae</taxon>
        <taxon>Flavobacterium</taxon>
    </lineage>
</organism>
<evidence type="ECO:0000256" key="1">
    <source>
        <dbReference type="SAM" id="Phobius"/>
    </source>
</evidence>
<dbReference type="EMBL" id="JRLY01000010">
    <property type="protein sequence ID" value="KGO92407.1"/>
    <property type="molecule type" value="Genomic_DNA"/>
</dbReference>